<proteinExistence type="inferred from homology"/>
<keyword evidence="6 11" id="KW-0328">Glycosyltransferase</keyword>
<evidence type="ECO:0000256" key="9">
    <source>
        <dbReference type="ARBA" id="ARBA00023134"/>
    </source>
</evidence>
<sequence length="223" mass="24001">MSASLPANVRVSKHPVIHAKLSQLRSRTLDTRLARLLADEIASLLAYEATATSLTTQIAGQGETPIGAAYDVLALTPGRLCLVPILRSGLAMTDPFLRVLPTLTEVHHLGLFREEHTQNAIEYYNKVPKQDAVKGPIEQAFLVDPIVATGNTACAAIQILKEWGIKKIVLTCMLASEAGLRRAAAEWPEGVEIVVGAVDAGLTDKLYITPGLGDIGDRLFQTK</sequence>
<keyword evidence="8" id="KW-0547">Nucleotide-binding</keyword>
<keyword evidence="12" id="KW-1185">Reference proteome</keyword>
<dbReference type="CDD" id="cd06223">
    <property type="entry name" value="PRTases_typeI"/>
    <property type="match status" value="1"/>
</dbReference>
<dbReference type="GO" id="GO:0005525">
    <property type="term" value="F:GTP binding"/>
    <property type="evidence" value="ECO:0007669"/>
    <property type="project" value="UniProtKB-KW"/>
</dbReference>
<gene>
    <name evidence="11" type="ORF">BCR37DRAFT_211386</name>
</gene>
<reference evidence="11 12" key="1">
    <citation type="submission" date="2016-07" db="EMBL/GenBank/DDBJ databases">
        <title>Pervasive Adenine N6-methylation of Active Genes in Fungi.</title>
        <authorList>
            <consortium name="DOE Joint Genome Institute"/>
            <person name="Mondo S.J."/>
            <person name="Dannebaum R.O."/>
            <person name="Kuo R.C."/>
            <person name="Labutti K."/>
            <person name="Haridas S."/>
            <person name="Kuo A."/>
            <person name="Salamov A."/>
            <person name="Ahrendt S.R."/>
            <person name="Lipzen A."/>
            <person name="Sullivan W."/>
            <person name="Andreopoulos W.B."/>
            <person name="Clum A."/>
            <person name="Lindquist E."/>
            <person name="Daum C."/>
            <person name="Ramamoorthy G.K."/>
            <person name="Gryganskyi A."/>
            <person name="Culley D."/>
            <person name="Magnuson J.K."/>
            <person name="James T.Y."/>
            <person name="O'Malley M.A."/>
            <person name="Stajich J.E."/>
            <person name="Spatafora J.W."/>
            <person name="Visel A."/>
            <person name="Grigoriev I.V."/>
        </authorList>
    </citation>
    <scope>NUCLEOTIDE SEQUENCE [LARGE SCALE GENOMIC DNA]</scope>
    <source>
        <strain evidence="11 12">12-1054</strain>
    </source>
</reference>
<dbReference type="FunFam" id="3.40.50.2020:FF:000049">
    <property type="entry name" value="Putative uracil phosphoribosyltransferase urg2"/>
    <property type="match status" value="1"/>
</dbReference>
<evidence type="ECO:0000256" key="6">
    <source>
        <dbReference type="ARBA" id="ARBA00022676"/>
    </source>
</evidence>
<evidence type="ECO:0000256" key="5">
    <source>
        <dbReference type="ARBA" id="ARBA00022533"/>
    </source>
</evidence>
<organism evidence="11 12">
    <name type="scientific">Protomyces lactucae-debilis</name>
    <dbReference type="NCBI Taxonomy" id="2754530"/>
    <lineage>
        <taxon>Eukaryota</taxon>
        <taxon>Fungi</taxon>
        <taxon>Dikarya</taxon>
        <taxon>Ascomycota</taxon>
        <taxon>Taphrinomycotina</taxon>
        <taxon>Taphrinomycetes</taxon>
        <taxon>Taphrinales</taxon>
        <taxon>Protomycetaceae</taxon>
        <taxon>Protomyces</taxon>
    </lineage>
</organism>
<keyword evidence="7 11" id="KW-0808">Transferase</keyword>
<evidence type="ECO:0000256" key="1">
    <source>
        <dbReference type="ARBA" id="ARBA00001946"/>
    </source>
</evidence>
<dbReference type="EC" id="2.4.2.9" evidence="4"/>
<comment type="similarity">
    <text evidence="3">Belongs to the UPRTase family.</text>
</comment>
<dbReference type="PANTHER" id="PTHR32315">
    <property type="entry name" value="ADENINE PHOSPHORIBOSYLTRANSFERASE"/>
    <property type="match status" value="1"/>
</dbReference>
<dbReference type="InterPro" id="IPR029057">
    <property type="entry name" value="PRTase-like"/>
</dbReference>
<dbReference type="OrthoDB" id="10257085at2759"/>
<evidence type="ECO:0000256" key="3">
    <source>
        <dbReference type="ARBA" id="ARBA00009516"/>
    </source>
</evidence>
<evidence type="ECO:0000313" key="11">
    <source>
        <dbReference type="EMBL" id="ORY86273.1"/>
    </source>
</evidence>
<dbReference type="EMBL" id="MCFI01000003">
    <property type="protein sequence ID" value="ORY86273.1"/>
    <property type="molecule type" value="Genomic_DNA"/>
</dbReference>
<evidence type="ECO:0000256" key="2">
    <source>
        <dbReference type="ARBA" id="ARBA00005180"/>
    </source>
</evidence>
<evidence type="ECO:0000256" key="8">
    <source>
        <dbReference type="ARBA" id="ARBA00022741"/>
    </source>
</evidence>
<feature type="domain" description="Phosphoribosyltransferase" evidence="10">
    <location>
        <begin position="11"/>
        <end position="222"/>
    </location>
</feature>
<comment type="pathway">
    <text evidence="2">Pyrimidine metabolism; UMP biosynthesis via salvage pathway; UMP from uracil: step 1/1.</text>
</comment>
<protein>
    <recommendedName>
        <fullName evidence="4">uracil phosphoribosyltransferase</fullName>
        <ecNumber evidence="4">2.4.2.9</ecNumber>
    </recommendedName>
</protein>
<dbReference type="PANTHER" id="PTHR32315:SF4">
    <property type="entry name" value="URACIL PHOSPHORIBOSYLTRANSFERASE, CHLOROPLASTIC"/>
    <property type="match status" value="1"/>
</dbReference>
<dbReference type="OMA" id="ISTHPCL"/>
<evidence type="ECO:0000313" key="12">
    <source>
        <dbReference type="Proteomes" id="UP000193685"/>
    </source>
</evidence>
<dbReference type="STRING" id="56484.A0A1Y2FQK5"/>
<dbReference type="NCBIfam" id="NF001097">
    <property type="entry name" value="PRK00129.1"/>
    <property type="match status" value="1"/>
</dbReference>
<dbReference type="RefSeq" id="XP_040727455.1">
    <property type="nucleotide sequence ID" value="XM_040866423.1"/>
</dbReference>
<keyword evidence="9" id="KW-0342">GTP-binding</keyword>
<dbReference type="InterPro" id="IPR000836">
    <property type="entry name" value="PRTase_dom"/>
</dbReference>
<dbReference type="InterPro" id="IPR050054">
    <property type="entry name" value="UPRTase/APRTase"/>
</dbReference>
<name>A0A1Y2FQK5_PROLT</name>
<accession>A0A1Y2FQK5</accession>
<dbReference type="Gene3D" id="3.40.50.2020">
    <property type="match status" value="1"/>
</dbReference>
<comment type="caution">
    <text evidence="11">The sequence shown here is derived from an EMBL/GenBank/DDBJ whole genome shotgun (WGS) entry which is preliminary data.</text>
</comment>
<dbReference type="AlphaFoldDB" id="A0A1Y2FQK5"/>
<dbReference type="Pfam" id="PF14681">
    <property type="entry name" value="UPRTase"/>
    <property type="match status" value="1"/>
</dbReference>
<dbReference type="Proteomes" id="UP000193685">
    <property type="component" value="Unassembled WGS sequence"/>
</dbReference>
<evidence type="ECO:0000256" key="4">
    <source>
        <dbReference type="ARBA" id="ARBA00011894"/>
    </source>
</evidence>
<dbReference type="GeneID" id="63783022"/>
<dbReference type="GO" id="GO:0004845">
    <property type="term" value="F:uracil phosphoribosyltransferase activity"/>
    <property type="evidence" value="ECO:0007669"/>
    <property type="project" value="UniProtKB-EC"/>
</dbReference>
<comment type="cofactor">
    <cofactor evidence="1">
        <name>Mg(2+)</name>
        <dbReference type="ChEBI" id="CHEBI:18420"/>
    </cofactor>
</comment>
<dbReference type="SUPFAM" id="SSF53271">
    <property type="entry name" value="PRTase-like"/>
    <property type="match status" value="1"/>
</dbReference>
<evidence type="ECO:0000256" key="7">
    <source>
        <dbReference type="ARBA" id="ARBA00022679"/>
    </source>
</evidence>
<keyword evidence="5" id="KW-0021">Allosteric enzyme</keyword>
<evidence type="ECO:0000259" key="10">
    <source>
        <dbReference type="Pfam" id="PF14681"/>
    </source>
</evidence>